<dbReference type="InterPro" id="IPR001387">
    <property type="entry name" value="Cro/C1-type_HTH"/>
</dbReference>
<evidence type="ECO:0000313" key="3">
    <source>
        <dbReference type="Proteomes" id="UP001080333"/>
    </source>
</evidence>
<accession>A0A9X3IQS5</accession>
<dbReference type="AlphaFoldDB" id="A0A9X3IQS5"/>
<dbReference type="Pfam" id="PF01381">
    <property type="entry name" value="HTH_3"/>
    <property type="match status" value="1"/>
</dbReference>
<proteinExistence type="predicted"/>
<sequence>MWNKIQKQLEIQNKTAYWLAKKSGIPIQTIYSLRNNDNADTSFHNMERIANALDVSLDEFRTKKNA</sequence>
<dbReference type="PROSITE" id="PS50943">
    <property type="entry name" value="HTH_CROC1"/>
    <property type="match status" value="1"/>
</dbReference>
<comment type="caution">
    <text evidence="2">The sequence shown here is derived from an EMBL/GenBank/DDBJ whole genome shotgun (WGS) entry which is preliminary data.</text>
</comment>
<dbReference type="RefSeq" id="WP_267287275.1">
    <property type="nucleotide sequence ID" value="NZ_QVOQ01000020.1"/>
</dbReference>
<evidence type="ECO:0000313" key="2">
    <source>
        <dbReference type="EMBL" id="MCX7579416.1"/>
    </source>
</evidence>
<dbReference type="InterPro" id="IPR010982">
    <property type="entry name" value="Lambda_DNA-bd_dom_sf"/>
</dbReference>
<organism evidence="2 3">
    <name type="scientific">Leuconostoc falkenbergense</name>
    <dbReference type="NCBI Taxonomy" id="2766470"/>
    <lineage>
        <taxon>Bacteria</taxon>
        <taxon>Bacillati</taxon>
        <taxon>Bacillota</taxon>
        <taxon>Bacilli</taxon>
        <taxon>Lactobacillales</taxon>
        <taxon>Lactobacillaceae</taxon>
        <taxon>Leuconostoc</taxon>
    </lineage>
</organism>
<dbReference type="CDD" id="cd00093">
    <property type="entry name" value="HTH_XRE"/>
    <property type="match status" value="1"/>
</dbReference>
<evidence type="ECO:0000259" key="1">
    <source>
        <dbReference type="PROSITE" id="PS50943"/>
    </source>
</evidence>
<dbReference type="EMBL" id="QVOQ01000020">
    <property type="protein sequence ID" value="MCX7579416.1"/>
    <property type="molecule type" value="Genomic_DNA"/>
</dbReference>
<name>A0A9X3IQS5_9LACO</name>
<dbReference type="SMART" id="SM00530">
    <property type="entry name" value="HTH_XRE"/>
    <property type="match status" value="1"/>
</dbReference>
<dbReference type="SUPFAM" id="SSF47413">
    <property type="entry name" value="lambda repressor-like DNA-binding domains"/>
    <property type="match status" value="1"/>
</dbReference>
<dbReference type="Proteomes" id="UP001080333">
    <property type="component" value="Unassembled WGS sequence"/>
</dbReference>
<feature type="domain" description="HTH cro/C1-type" evidence="1">
    <location>
        <begin position="19"/>
        <end position="60"/>
    </location>
</feature>
<reference evidence="2" key="1">
    <citation type="submission" date="2018-08" db="EMBL/GenBank/DDBJ databases">
        <title>Draft genome sequences of Leuconostoc spp. and Weissella spp. with biocontrol potential.</title>
        <authorList>
            <person name="Lo R."/>
            <person name="Ho V.T.T."/>
            <person name="Turner M.S."/>
        </authorList>
    </citation>
    <scope>NUCLEOTIDE SEQUENCE</scope>
    <source>
        <strain evidence="2">156</strain>
    </source>
</reference>
<gene>
    <name evidence="2" type="ORF">D0502_08500</name>
</gene>
<protein>
    <submittedName>
        <fullName evidence="2">XRE family transcriptional regulator</fullName>
    </submittedName>
</protein>
<dbReference type="GO" id="GO:0003677">
    <property type="term" value="F:DNA binding"/>
    <property type="evidence" value="ECO:0007669"/>
    <property type="project" value="InterPro"/>
</dbReference>
<dbReference type="Gene3D" id="1.10.260.40">
    <property type="entry name" value="lambda repressor-like DNA-binding domains"/>
    <property type="match status" value="1"/>
</dbReference>